<evidence type="ECO:0000313" key="1">
    <source>
        <dbReference type="Proteomes" id="UP000887580"/>
    </source>
</evidence>
<accession>A0AC35EYQ4</accession>
<protein>
    <submittedName>
        <fullName evidence="2">Uncharacterized protein</fullName>
    </submittedName>
</protein>
<proteinExistence type="predicted"/>
<dbReference type="Proteomes" id="UP000887580">
    <property type="component" value="Unplaced"/>
</dbReference>
<name>A0AC35EYQ4_9BILA</name>
<evidence type="ECO:0000313" key="2">
    <source>
        <dbReference type="WBParaSite" id="PS1159_v2.g12087.t1"/>
    </source>
</evidence>
<dbReference type="WBParaSite" id="PS1159_v2.g12087.t1">
    <property type="protein sequence ID" value="PS1159_v2.g12087.t1"/>
    <property type="gene ID" value="PS1159_v2.g12087"/>
</dbReference>
<reference evidence="2" key="1">
    <citation type="submission" date="2022-11" db="UniProtKB">
        <authorList>
            <consortium name="WormBaseParasite"/>
        </authorList>
    </citation>
    <scope>IDENTIFICATION</scope>
</reference>
<sequence length="252" mass="28480">MSAPLVISQIDFINNPANWKDSYKVQIEFEAHEELPKDAEWQLIYVGSPKDESYDQMLESVVVGPIKKGRHKFEFEADAPDDSKIPPENIQDITLLLLKCLYDGKMFSKIGWFVTNEYVDDEELQMNKPAKPILEKLKRQIQTDDVRVTNYTCAWREEEPPVIENFDDGEIAFTTGEEPVSEEEETDEDEDDDDEGEKDLAAEVSQDVDMLNINDGTENGVKKEDDVAMAEDDGGKGDAAMAGEVFAEKTNV</sequence>
<organism evidence="1 2">
    <name type="scientific">Panagrolaimus sp. PS1159</name>
    <dbReference type="NCBI Taxonomy" id="55785"/>
    <lineage>
        <taxon>Eukaryota</taxon>
        <taxon>Metazoa</taxon>
        <taxon>Ecdysozoa</taxon>
        <taxon>Nematoda</taxon>
        <taxon>Chromadorea</taxon>
        <taxon>Rhabditida</taxon>
        <taxon>Tylenchina</taxon>
        <taxon>Panagrolaimomorpha</taxon>
        <taxon>Panagrolaimoidea</taxon>
        <taxon>Panagrolaimidae</taxon>
        <taxon>Panagrolaimus</taxon>
    </lineage>
</organism>